<evidence type="ECO:0000313" key="1">
    <source>
        <dbReference type="EMBL" id="ABS76668.2"/>
    </source>
</evidence>
<dbReference type="EMBL" id="CP000733">
    <property type="protein sequence ID" value="ABS76668.2"/>
    <property type="molecule type" value="Genomic_DNA"/>
</dbReference>
<sequence length="156" mass="17675">MAIVYNCFIFIHMKRKERMKRYSSVCLAVLGGFVAIGLSTAILAANCPKNMQKDAKGYWTSNEPPGWKSYRPSESDSTLEPKDFGGAVYSPAKKRIACAYKTTNNKWAILLSSVYYPFEASDLKSTTWKYNPQHKDYICGSPKQTLDTCQFEIKNN</sequence>
<name>A9KDS0_COXBN</name>
<evidence type="ECO:0000313" key="2">
    <source>
        <dbReference type="Proteomes" id="UP000008555"/>
    </source>
</evidence>
<dbReference type="Proteomes" id="UP000008555">
    <property type="component" value="Chromosome"/>
</dbReference>
<protein>
    <submittedName>
        <fullName evidence="1">Hypothetical exported protein</fullName>
    </submittedName>
</protein>
<reference evidence="1 2" key="1">
    <citation type="journal article" date="2009" name="Infect. Immun.">
        <title>Comparative genomics reveal extensive transposon-mediated genomic plasticity and diversity among potential effector proteins within the genus Coxiella.</title>
        <authorList>
            <person name="Beare P.A."/>
            <person name="Unsworth N."/>
            <person name="Andoh M."/>
            <person name="Voth D.E."/>
            <person name="Omsland A."/>
            <person name="Gilk S.D."/>
            <person name="Williams K.P."/>
            <person name="Sobral B.W."/>
            <person name="Kupko J.J.III."/>
            <person name="Porcella S.F."/>
            <person name="Samuel J.E."/>
            <person name="Heinzen R.A."/>
        </authorList>
    </citation>
    <scope>NUCLEOTIDE SEQUENCE [LARGE SCALE GENOMIC DNA]</scope>
    <source>
        <strain evidence="1 2">Dugway 5J108-111</strain>
    </source>
</reference>
<dbReference type="HOGENOM" id="CLU_1851803_0_0_6"/>
<organism evidence="1 2">
    <name type="scientific">Coxiella burnetii (strain Dugway 5J108-111)</name>
    <dbReference type="NCBI Taxonomy" id="434922"/>
    <lineage>
        <taxon>Bacteria</taxon>
        <taxon>Pseudomonadati</taxon>
        <taxon>Pseudomonadota</taxon>
        <taxon>Gammaproteobacteria</taxon>
        <taxon>Legionellales</taxon>
        <taxon>Coxiellaceae</taxon>
        <taxon>Coxiella</taxon>
    </lineage>
</organism>
<gene>
    <name evidence="1" type="ordered locus">CBUD_0744</name>
</gene>
<dbReference type="AlphaFoldDB" id="A9KDS0"/>
<dbReference type="RefSeq" id="WP_010957765.1">
    <property type="nucleotide sequence ID" value="NC_009727.1"/>
</dbReference>
<accession>A9KDS0</accession>
<dbReference type="KEGG" id="cbd:CBUD_0744"/>
<proteinExistence type="predicted"/>